<dbReference type="PANTHER" id="PTHR46586">
    <property type="entry name" value="ANKYRIN REPEAT-CONTAINING PROTEIN"/>
    <property type="match status" value="1"/>
</dbReference>
<reference evidence="1 2" key="1">
    <citation type="submission" date="2015-12" db="EMBL/GenBank/DDBJ databases">
        <title>Dictyostelia acquired genes for synthesis and detection of signals that induce cell-type specialization by lateral gene transfer from prokaryotes.</title>
        <authorList>
            <person name="Gloeckner G."/>
            <person name="Schaap P."/>
        </authorList>
    </citation>
    <scope>NUCLEOTIDE SEQUENCE [LARGE SCALE GENOMIC DNA]</scope>
    <source>
        <strain evidence="1 2">TK</strain>
    </source>
</reference>
<dbReference type="InterPro" id="IPR052050">
    <property type="entry name" value="SecEffector_AnkRepeat"/>
</dbReference>
<evidence type="ECO:0000313" key="1">
    <source>
        <dbReference type="EMBL" id="KYQ90760.1"/>
    </source>
</evidence>
<protein>
    <submittedName>
        <fullName evidence="1">Ankyrin repeat-containing protein</fullName>
    </submittedName>
</protein>
<dbReference type="InterPro" id="IPR002110">
    <property type="entry name" value="Ankyrin_rpt"/>
</dbReference>
<dbReference type="EMBL" id="LODT01000037">
    <property type="protein sequence ID" value="KYQ90760.1"/>
    <property type="molecule type" value="Genomic_DNA"/>
</dbReference>
<accession>A0A151Z9Y8</accession>
<comment type="caution">
    <text evidence="1">The sequence shown here is derived from an EMBL/GenBank/DDBJ whole genome shotgun (WGS) entry which is preliminary data.</text>
</comment>
<evidence type="ECO:0000313" key="2">
    <source>
        <dbReference type="Proteomes" id="UP000076078"/>
    </source>
</evidence>
<dbReference type="SMART" id="SM00248">
    <property type="entry name" value="ANK"/>
    <property type="match status" value="6"/>
</dbReference>
<dbReference type="Pfam" id="PF12796">
    <property type="entry name" value="Ank_2"/>
    <property type="match status" value="1"/>
</dbReference>
<dbReference type="STRING" id="361077.A0A151Z9Y8"/>
<sequence>MEPPHYFISILHNKYIFSIIKSYLICKDHIALKYDQIDDPNWMINNGYYQLLQLKMKSNRYDSYSCLNIKDSICYWSPNSICKLLRDGEIELVKTLLQYPNALFDNRCSVLATELGNLDLLKLMYQHRKELIYYHLIEIATRFCHLDIIKYIRSVIPDIKVSSTSPMLACENGRLDIIKYLDSEDIAYFTNLVIDKAAEHGHLDIIEYLHVHSKKGCTNRSISMAAYNGHFKVIEYLVQYKMAEVSINALVNAAQTGRLDILQYFIEKKLINLSEWVSSIMDAAISQGHHHVIHYIISLKIPTQRYPLFSHSSITVASQNGDIKMLDFIYQNLKLTFGGKEQKKKQKDYLRSIQIEIVERNAFMEAAIKGDMPILDYILNTILKGRSTDHLCSYETFYTIIDRINVPALKYYVEKLNILNTMTQFQYRPMTTIDERLSKNPHVYEVVQYLYSLNFVMLGRTIILLSSGISLDLFMYFHDKFPLLPDVAELYNHAIKNRKYDVCTYISKNFKARPEVQQVDFAIGNKDLPMLQFLESLYTDKIWGNIMMYNEDSLNLAIRHGYYPVLAHILQKNVKPSIHSIEEAIFTKNNQLVKLIINRWKTTHTPLKYYMDYQAVFKTPIWISVIKGTPHITAYLFTVLQELSLYFNLGIDTIPNIKEIIFVQSLFERVFRKRESFPMLIYVNEILKIPNLKFKLVGNAFLSRCFDQLIRESAYEVIEYILRYDMILFDKMGINDSISESIDSGQKHITKLLQNFNEMVEQGKILYKPIRNEQPTHEIQQVLYRCDYQ</sequence>
<dbReference type="PANTHER" id="PTHR46586:SF3">
    <property type="entry name" value="ANKYRIN REPEAT-CONTAINING PROTEIN"/>
    <property type="match status" value="1"/>
</dbReference>
<dbReference type="OrthoDB" id="448455at2759"/>
<name>A0A151Z9Y8_TIELA</name>
<dbReference type="Proteomes" id="UP000076078">
    <property type="component" value="Unassembled WGS sequence"/>
</dbReference>
<dbReference type="InterPro" id="IPR036770">
    <property type="entry name" value="Ankyrin_rpt-contain_sf"/>
</dbReference>
<dbReference type="AlphaFoldDB" id="A0A151Z9Y8"/>
<dbReference type="Gene3D" id="1.25.40.20">
    <property type="entry name" value="Ankyrin repeat-containing domain"/>
    <property type="match status" value="1"/>
</dbReference>
<dbReference type="SUPFAM" id="SSF48403">
    <property type="entry name" value="Ankyrin repeat"/>
    <property type="match status" value="1"/>
</dbReference>
<gene>
    <name evidence="1" type="ORF">DLAC_09398</name>
</gene>
<dbReference type="InParanoid" id="A0A151Z9Y8"/>
<proteinExistence type="predicted"/>
<keyword evidence="2" id="KW-1185">Reference proteome</keyword>
<organism evidence="1 2">
    <name type="scientific">Tieghemostelium lacteum</name>
    <name type="common">Slime mold</name>
    <name type="synonym">Dictyostelium lacteum</name>
    <dbReference type="NCBI Taxonomy" id="361077"/>
    <lineage>
        <taxon>Eukaryota</taxon>
        <taxon>Amoebozoa</taxon>
        <taxon>Evosea</taxon>
        <taxon>Eumycetozoa</taxon>
        <taxon>Dictyostelia</taxon>
        <taxon>Dictyosteliales</taxon>
        <taxon>Raperosteliaceae</taxon>
        <taxon>Tieghemostelium</taxon>
    </lineage>
</organism>
<dbReference type="OMA" id="EPLEWIM"/>